<name>A0A2W2AY24_9ACTN</name>
<keyword evidence="4" id="KW-1185">Reference proteome</keyword>
<evidence type="ECO:0000313" key="4">
    <source>
        <dbReference type="Proteomes" id="UP000248764"/>
    </source>
</evidence>
<sequence length="185" mass="20348">MTTTTDLTQLTGDYVLDGAHTRLGFVARHAMVTKVRGAFNEFEGTAHIDGQDPSNSSVTIVIKTASVDTRNEQRDGHLRTNDFFEIETYPEIRFASTAIRQSDETTFAVTGDLTIKDVTKSVTFELELTGAATDPFGNQRVGFEGSLQINRKDWNVTWNAPLEAGGVLVSEKVTLEFEISAIKQA</sequence>
<feature type="domain" description="Lipid/polyisoprenoid-binding YceI-like" evidence="2">
    <location>
        <begin position="13"/>
        <end position="182"/>
    </location>
</feature>
<reference evidence="3 4" key="1">
    <citation type="submission" date="2018-01" db="EMBL/GenBank/DDBJ databases">
        <title>Draft genome sequence of Jiangella sp. GTF31.</title>
        <authorList>
            <person name="Sahin N."/>
            <person name="Ay H."/>
            <person name="Saygin H."/>
        </authorList>
    </citation>
    <scope>NUCLEOTIDE SEQUENCE [LARGE SCALE GENOMIC DNA]</scope>
    <source>
        <strain evidence="3 4">GTF31</strain>
    </source>
</reference>
<comment type="similarity">
    <text evidence="1">Belongs to the UPF0312 family.</text>
</comment>
<evidence type="ECO:0000259" key="2">
    <source>
        <dbReference type="SMART" id="SM00867"/>
    </source>
</evidence>
<dbReference type="AlphaFoldDB" id="A0A2W2AY24"/>
<dbReference type="Proteomes" id="UP000248764">
    <property type="component" value="Unassembled WGS sequence"/>
</dbReference>
<protein>
    <submittedName>
        <fullName evidence="3">Polyisoprenoid-binding protein</fullName>
    </submittedName>
</protein>
<dbReference type="SUPFAM" id="SSF101874">
    <property type="entry name" value="YceI-like"/>
    <property type="match status" value="1"/>
</dbReference>
<comment type="caution">
    <text evidence="3">The sequence shown here is derived from an EMBL/GenBank/DDBJ whole genome shotgun (WGS) entry which is preliminary data.</text>
</comment>
<dbReference type="EMBL" id="POTW01000101">
    <property type="protein sequence ID" value="PZF80095.1"/>
    <property type="molecule type" value="Genomic_DNA"/>
</dbReference>
<accession>A0A2W2AY24</accession>
<dbReference type="InterPro" id="IPR036761">
    <property type="entry name" value="TTHA0802/YceI-like_sf"/>
</dbReference>
<dbReference type="Gene3D" id="2.40.128.110">
    <property type="entry name" value="Lipid/polyisoprenoid-binding, YceI-like"/>
    <property type="match status" value="1"/>
</dbReference>
<dbReference type="RefSeq" id="WP_111257893.1">
    <property type="nucleotide sequence ID" value="NZ_POTW01000101.1"/>
</dbReference>
<dbReference type="PANTHER" id="PTHR34406">
    <property type="entry name" value="PROTEIN YCEI"/>
    <property type="match status" value="1"/>
</dbReference>
<proteinExistence type="inferred from homology"/>
<gene>
    <name evidence="3" type="ORF">C1I92_27835</name>
</gene>
<evidence type="ECO:0000313" key="3">
    <source>
        <dbReference type="EMBL" id="PZF80095.1"/>
    </source>
</evidence>
<dbReference type="SMART" id="SM00867">
    <property type="entry name" value="YceI"/>
    <property type="match status" value="1"/>
</dbReference>
<evidence type="ECO:0000256" key="1">
    <source>
        <dbReference type="ARBA" id="ARBA00008812"/>
    </source>
</evidence>
<dbReference type="InterPro" id="IPR007372">
    <property type="entry name" value="Lipid/polyisoprenoid-bd_YceI"/>
</dbReference>
<organism evidence="3 4">
    <name type="scientific">Jiangella anatolica</name>
    <dbReference type="NCBI Taxonomy" id="2670374"/>
    <lineage>
        <taxon>Bacteria</taxon>
        <taxon>Bacillati</taxon>
        <taxon>Actinomycetota</taxon>
        <taxon>Actinomycetes</taxon>
        <taxon>Jiangellales</taxon>
        <taxon>Jiangellaceae</taxon>
        <taxon>Jiangella</taxon>
    </lineage>
</organism>
<dbReference type="Pfam" id="PF04264">
    <property type="entry name" value="YceI"/>
    <property type="match status" value="1"/>
</dbReference>
<dbReference type="PANTHER" id="PTHR34406:SF1">
    <property type="entry name" value="PROTEIN YCEI"/>
    <property type="match status" value="1"/>
</dbReference>